<keyword evidence="4 5" id="KW-0472">Membrane</keyword>
<evidence type="ECO:0000256" key="2">
    <source>
        <dbReference type="ARBA" id="ARBA00022692"/>
    </source>
</evidence>
<evidence type="ECO:0000313" key="7">
    <source>
        <dbReference type="EMBL" id="PJC76270.1"/>
    </source>
</evidence>
<feature type="transmembrane region" description="Helical" evidence="5">
    <location>
        <begin position="69"/>
        <end position="92"/>
    </location>
</feature>
<feature type="transmembrane region" description="Helical" evidence="5">
    <location>
        <begin position="104"/>
        <end position="122"/>
    </location>
</feature>
<feature type="transmembrane region" description="Helical" evidence="5">
    <location>
        <begin position="261"/>
        <end position="283"/>
    </location>
</feature>
<feature type="transmembrane region" description="Helical" evidence="5">
    <location>
        <begin position="6"/>
        <end position="24"/>
    </location>
</feature>
<feature type="transmembrane region" description="Helical" evidence="5">
    <location>
        <begin position="166"/>
        <end position="187"/>
    </location>
</feature>
<dbReference type="GO" id="GO:0005262">
    <property type="term" value="F:calcium channel activity"/>
    <property type="evidence" value="ECO:0007669"/>
    <property type="project" value="TreeGrafter"/>
</dbReference>
<dbReference type="PANTHER" id="PTHR10846">
    <property type="entry name" value="SODIUM/POTASSIUM/CALCIUM EXCHANGER"/>
    <property type="match status" value="1"/>
</dbReference>
<evidence type="ECO:0000256" key="5">
    <source>
        <dbReference type="SAM" id="Phobius"/>
    </source>
</evidence>
<dbReference type="InterPro" id="IPR044880">
    <property type="entry name" value="NCX_ion-bd_dom_sf"/>
</dbReference>
<dbReference type="EMBL" id="PFQN01000046">
    <property type="protein sequence ID" value="PJC76270.1"/>
    <property type="molecule type" value="Genomic_DNA"/>
</dbReference>
<dbReference type="InterPro" id="IPR004481">
    <property type="entry name" value="K/Na/Ca-exchanger"/>
</dbReference>
<protein>
    <recommendedName>
        <fullName evidence="6">Sodium/calcium exchanger membrane region domain-containing protein</fullName>
    </recommendedName>
</protein>
<feature type="transmembrane region" description="Helical" evidence="5">
    <location>
        <begin position="295"/>
        <end position="310"/>
    </location>
</feature>
<keyword evidence="2 5" id="KW-0812">Transmembrane</keyword>
<dbReference type="GO" id="GO:0005886">
    <property type="term" value="C:plasma membrane"/>
    <property type="evidence" value="ECO:0007669"/>
    <property type="project" value="TreeGrafter"/>
</dbReference>
<feature type="domain" description="Sodium/calcium exchanger membrane region" evidence="6">
    <location>
        <begin position="6"/>
        <end position="144"/>
    </location>
</feature>
<feature type="transmembrane region" description="Helical" evidence="5">
    <location>
        <begin position="128"/>
        <end position="145"/>
    </location>
</feature>
<dbReference type="Proteomes" id="UP000230384">
    <property type="component" value="Unassembled WGS sequence"/>
</dbReference>
<gene>
    <name evidence="7" type="ORF">CO010_03050</name>
</gene>
<accession>A0A2M8GG07</accession>
<dbReference type="Gene3D" id="1.20.1420.30">
    <property type="entry name" value="NCX, central ion-binding region"/>
    <property type="match status" value="1"/>
</dbReference>
<dbReference type="AlphaFoldDB" id="A0A2M8GG07"/>
<evidence type="ECO:0000259" key="6">
    <source>
        <dbReference type="Pfam" id="PF01699"/>
    </source>
</evidence>
<dbReference type="InterPro" id="IPR004837">
    <property type="entry name" value="NaCa_Exmemb"/>
</dbReference>
<sequence>MILPGILIYLFSFLVIWFGSRLIVSSVGKLSRKLKVSSFGFSFFVLGILTTIPELSVGLTAITSGDPEIFVGNLIGGVIVIFFLIIPLLAIFGNGIKLSSQLKTKNLLLAFAVMIAPVFLVMDKKINHLEGVIFLGLYFLLFYFIQKEKGILDNGHGKVLFLKSFSLADLAKILFGIGMVFAASRFIVEKTLYFAQIIKVSPFYLSLVAISLGTNLPELSVGIRSIMAKKKQVAFGDYIGSAAANTLLLGFLTVLGKGDIVVVNGFTKLFIIIFLGFGLFFYLSRSNNDISRKEGFILLLLYIAFIVIERH</sequence>
<dbReference type="Pfam" id="PF01699">
    <property type="entry name" value="Na_Ca_ex"/>
    <property type="match status" value="2"/>
</dbReference>
<proteinExistence type="predicted"/>
<comment type="caution">
    <text evidence="7">The sequence shown here is derived from an EMBL/GenBank/DDBJ whole genome shotgun (WGS) entry which is preliminary data.</text>
</comment>
<evidence type="ECO:0000313" key="8">
    <source>
        <dbReference type="Proteomes" id="UP000230384"/>
    </source>
</evidence>
<feature type="transmembrane region" description="Helical" evidence="5">
    <location>
        <begin position="36"/>
        <end position="57"/>
    </location>
</feature>
<reference evidence="8" key="1">
    <citation type="submission" date="2017-09" db="EMBL/GenBank/DDBJ databases">
        <title>Depth-based differentiation of microbial function through sediment-hosted aquifers and enrichment of novel symbionts in the deep terrestrial subsurface.</title>
        <authorList>
            <person name="Probst A.J."/>
            <person name="Ladd B."/>
            <person name="Jarett J.K."/>
            <person name="Geller-Mcgrath D.E."/>
            <person name="Sieber C.M.K."/>
            <person name="Emerson J.B."/>
            <person name="Anantharaman K."/>
            <person name="Thomas B.C."/>
            <person name="Malmstrom R."/>
            <person name="Stieglmeier M."/>
            <person name="Klingl A."/>
            <person name="Woyke T."/>
            <person name="Ryan C.M."/>
            <person name="Banfield J.F."/>
        </authorList>
    </citation>
    <scope>NUCLEOTIDE SEQUENCE [LARGE SCALE GENOMIC DNA]</scope>
</reference>
<keyword evidence="3 5" id="KW-1133">Transmembrane helix</keyword>
<feature type="transmembrane region" description="Helical" evidence="5">
    <location>
        <begin position="235"/>
        <end position="255"/>
    </location>
</feature>
<evidence type="ECO:0000256" key="3">
    <source>
        <dbReference type="ARBA" id="ARBA00022989"/>
    </source>
</evidence>
<dbReference type="GO" id="GO:0006874">
    <property type="term" value="P:intracellular calcium ion homeostasis"/>
    <property type="evidence" value="ECO:0007669"/>
    <property type="project" value="TreeGrafter"/>
</dbReference>
<dbReference type="PANTHER" id="PTHR10846:SF8">
    <property type="entry name" value="INNER MEMBRANE PROTEIN YRBG"/>
    <property type="match status" value="1"/>
</dbReference>
<dbReference type="GO" id="GO:0008273">
    <property type="term" value="F:calcium, potassium:sodium antiporter activity"/>
    <property type="evidence" value="ECO:0007669"/>
    <property type="project" value="TreeGrafter"/>
</dbReference>
<comment type="subcellular location">
    <subcellularLocation>
        <location evidence="1">Membrane</location>
        <topology evidence="1">Multi-pass membrane protein</topology>
    </subcellularLocation>
</comment>
<name>A0A2M8GG07_9BACT</name>
<evidence type="ECO:0000256" key="4">
    <source>
        <dbReference type="ARBA" id="ARBA00023136"/>
    </source>
</evidence>
<feature type="domain" description="Sodium/calcium exchanger membrane region" evidence="6">
    <location>
        <begin position="173"/>
        <end position="308"/>
    </location>
</feature>
<organism evidence="7 8">
    <name type="scientific">Candidatus Shapirobacteria bacterium CG_4_8_14_3_um_filter_39_11</name>
    <dbReference type="NCBI Taxonomy" id="1974875"/>
    <lineage>
        <taxon>Bacteria</taxon>
        <taxon>Candidatus Shapironibacteriota</taxon>
    </lineage>
</organism>
<evidence type="ECO:0000256" key="1">
    <source>
        <dbReference type="ARBA" id="ARBA00004141"/>
    </source>
</evidence>